<feature type="transmembrane region" description="Helical" evidence="1">
    <location>
        <begin position="12"/>
        <end position="34"/>
    </location>
</feature>
<keyword evidence="1" id="KW-1133">Transmembrane helix</keyword>
<evidence type="ECO:0000313" key="2">
    <source>
        <dbReference type="EMBL" id="GGJ30440.1"/>
    </source>
</evidence>
<dbReference type="Pfam" id="PF02325">
    <property type="entry name" value="CCB3_YggT"/>
    <property type="match status" value="1"/>
</dbReference>
<sequence length="101" mass="11436">MRALFWLLDTAISLYVWALIIAAVMSLLLAFNVLDSRNRLVWTISDFFYRVTEPALRPIRRFLPDLGGVDLSPLVLILLLQALRILLGEIYVGMLSNGIGF</sequence>
<evidence type="ECO:0000256" key="1">
    <source>
        <dbReference type="SAM" id="Phobius"/>
    </source>
</evidence>
<gene>
    <name evidence="2" type="ORF">GCM10011320_42420</name>
</gene>
<reference evidence="2" key="2">
    <citation type="submission" date="2020-09" db="EMBL/GenBank/DDBJ databases">
        <authorList>
            <person name="Sun Q."/>
            <person name="Zhou Y."/>
        </authorList>
    </citation>
    <scope>NUCLEOTIDE SEQUENCE</scope>
    <source>
        <strain evidence="2">CGMCC 1.3617</strain>
    </source>
</reference>
<keyword evidence="3" id="KW-1185">Reference proteome</keyword>
<keyword evidence="1" id="KW-0812">Transmembrane</keyword>
<dbReference type="RefSeq" id="WP_188970484.1">
    <property type="nucleotide sequence ID" value="NZ_BMKW01000011.1"/>
</dbReference>
<keyword evidence="1" id="KW-0472">Membrane</keyword>
<accession>A0A917KUW6</accession>
<protein>
    <submittedName>
        <fullName evidence="2">YggT family protein</fullName>
    </submittedName>
</protein>
<dbReference type="GO" id="GO:0016020">
    <property type="term" value="C:membrane"/>
    <property type="evidence" value="ECO:0007669"/>
    <property type="project" value="InterPro"/>
</dbReference>
<dbReference type="AlphaFoldDB" id="A0A917KUW6"/>
<dbReference type="EMBL" id="BMKW01000011">
    <property type="protein sequence ID" value="GGJ30440.1"/>
    <property type="molecule type" value="Genomic_DNA"/>
</dbReference>
<name>A0A917KUW6_9PROT</name>
<dbReference type="Proteomes" id="UP000661507">
    <property type="component" value="Unassembled WGS sequence"/>
</dbReference>
<reference evidence="2" key="1">
    <citation type="journal article" date="2014" name="Int. J. Syst. Evol. Microbiol.">
        <title>Complete genome sequence of Corynebacterium casei LMG S-19264T (=DSM 44701T), isolated from a smear-ripened cheese.</title>
        <authorList>
            <consortium name="US DOE Joint Genome Institute (JGI-PGF)"/>
            <person name="Walter F."/>
            <person name="Albersmeier A."/>
            <person name="Kalinowski J."/>
            <person name="Ruckert C."/>
        </authorList>
    </citation>
    <scope>NUCLEOTIDE SEQUENCE</scope>
    <source>
        <strain evidence="2">CGMCC 1.3617</strain>
    </source>
</reference>
<proteinExistence type="predicted"/>
<dbReference type="InterPro" id="IPR003425">
    <property type="entry name" value="CCB3/YggT"/>
</dbReference>
<evidence type="ECO:0000313" key="3">
    <source>
        <dbReference type="Proteomes" id="UP000661507"/>
    </source>
</evidence>
<comment type="caution">
    <text evidence="2">The sequence shown here is derived from an EMBL/GenBank/DDBJ whole genome shotgun (WGS) entry which is preliminary data.</text>
</comment>
<feature type="transmembrane region" description="Helical" evidence="1">
    <location>
        <begin position="66"/>
        <end position="87"/>
    </location>
</feature>
<organism evidence="2 3">
    <name type="scientific">Neoroseomonas lacus</name>
    <dbReference type="NCBI Taxonomy" id="287609"/>
    <lineage>
        <taxon>Bacteria</taxon>
        <taxon>Pseudomonadati</taxon>
        <taxon>Pseudomonadota</taxon>
        <taxon>Alphaproteobacteria</taxon>
        <taxon>Acetobacterales</taxon>
        <taxon>Acetobacteraceae</taxon>
        <taxon>Neoroseomonas</taxon>
    </lineage>
</organism>